<gene>
    <name evidence="6" type="ORF">F444_06492</name>
</gene>
<evidence type="ECO:0000256" key="2">
    <source>
        <dbReference type="ARBA" id="ARBA00022723"/>
    </source>
</evidence>
<dbReference type="Proteomes" id="UP000028582">
    <property type="component" value="Unassembled WGS sequence"/>
</dbReference>
<sequence>MPDVATTKMPALCEKCKPEVRGSIFVSDGWQNVRREHITGSILTLFGKSLRFGVHEDGDRHDGIAIAVQLEPILVQAIAEDWNVGCMITDDAGQCRRARQILSLRWPKISFIFCFAHGINNLVKDVLKTSFSQITREASAAVNVVNNSVKWLRRARNLMNKMYGYELSLCSLCVTQWNSMQACFASLSRVKSALEMLARQCHEDDDFPRDLAVFLKDYFWSDLKRVERVIAPLSLASYRLQRDENTLGDVIKSYADIFAGFKQAPQYSKQLIECVEKRWKKCEQPLFMLFIQHTLQKIGSCSQHRFLASESFASSPCITTDGSSASLGALASRSNALTISFRIVVEVHNECIPRLTECHPLWHSALARSFLRRIPSELMKSPM</sequence>
<dbReference type="PANTHER" id="PTHR46481:SF10">
    <property type="entry name" value="ZINC FINGER BED DOMAIN-CONTAINING PROTEIN 39"/>
    <property type="match status" value="1"/>
</dbReference>
<protein>
    <submittedName>
        <fullName evidence="6">Uncharacterized protein</fullName>
    </submittedName>
</protein>
<evidence type="ECO:0000313" key="7">
    <source>
        <dbReference type="Proteomes" id="UP000028582"/>
    </source>
</evidence>
<dbReference type="GO" id="GO:0005634">
    <property type="term" value="C:nucleus"/>
    <property type="evidence" value="ECO:0007669"/>
    <property type="project" value="UniProtKB-SubCell"/>
</dbReference>
<dbReference type="EMBL" id="ANJA01001198">
    <property type="protein sequence ID" value="ETO78612.1"/>
    <property type="molecule type" value="Genomic_DNA"/>
</dbReference>
<reference evidence="6 7" key="1">
    <citation type="submission" date="2013-11" db="EMBL/GenBank/DDBJ databases">
        <title>The Genome Sequence of Phytophthora parasitica P1976.</title>
        <authorList>
            <consortium name="The Broad Institute Genomics Platform"/>
            <person name="Russ C."/>
            <person name="Tyler B."/>
            <person name="Panabieres F."/>
            <person name="Shan W."/>
            <person name="Tripathy S."/>
            <person name="Grunwald N."/>
            <person name="Machado M."/>
            <person name="Johnson C.S."/>
            <person name="Walker B."/>
            <person name="Young S."/>
            <person name="Zeng Q."/>
            <person name="Gargeya S."/>
            <person name="Fitzgerald M."/>
            <person name="Haas B."/>
            <person name="Abouelleil A."/>
            <person name="Allen A.W."/>
            <person name="Alvarado L."/>
            <person name="Arachchi H.M."/>
            <person name="Berlin A.M."/>
            <person name="Chapman S.B."/>
            <person name="Gainer-Dewar J."/>
            <person name="Goldberg J."/>
            <person name="Griggs A."/>
            <person name="Gujja S."/>
            <person name="Hansen M."/>
            <person name="Howarth C."/>
            <person name="Imamovic A."/>
            <person name="Ireland A."/>
            <person name="Larimer J."/>
            <person name="McCowan C."/>
            <person name="Murphy C."/>
            <person name="Pearson M."/>
            <person name="Poon T.W."/>
            <person name="Priest M."/>
            <person name="Roberts A."/>
            <person name="Saif S."/>
            <person name="Shea T."/>
            <person name="Sisk P."/>
            <person name="Sykes S."/>
            <person name="Wortman J."/>
            <person name="Nusbaum C."/>
            <person name="Birren B."/>
        </authorList>
    </citation>
    <scope>NUCLEOTIDE SEQUENCE [LARGE SCALE GENOMIC DNA]</scope>
    <source>
        <strain evidence="6 7">P1976</strain>
    </source>
</reference>
<accession>A0A081AIA1</accession>
<proteinExistence type="predicted"/>
<evidence type="ECO:0000313" key="6">
    <source>
        <dbReference type="EMBL" id="ETO78612.1"/>
    </source>
</evidence>
<keyword evidence="2" id="KW-0479">Metal-binding</keyword>
<organism evidence="6 7">
    <name type="scientific">Phytophthora nicotianae P1976</name>
    <dbReference type="NCBI Taxonomy" id="1317066"/>
    <lineage>
        <taxon>Eukaryota</taxon>
        <taxon>Sar</taxon>
        <taxon>Stramenopiles</taxon>
        <taxon>Oomycota</taxon>
        <taxon>Peronosporomycetes</taxon>
        <taxon>Peronosporales</taxon>
        <taxon>Peronosporaceae</taxon>
        <taxon>Phytophthora</taxon>
    </lineage>
</organism>
<dbReference type="PANTHER" id="PTHR46481">
    <property type="entry name" value="ZINC FINGER BED DOMAIN-CONTAINING PROTEIN 4"/>
    <property type="match status" value="1"/>
</dbReference>
<name>A0A081AIA1_PHYNI</name>
<dbReference type="OrthoDB" id="121607at2759"/>
<dbReference type="SUPFAM" id="SSF53098">
    <property type="entry name" value="Ribonuclease H-like"/>
    <property type="match status" value="1"/>
</dbReference>
<evidence type="ECO:0000256" key="1">
    <source>
        <dbReference type="ARBA" id="ARBA00004123"/>
    </source>
</evidence>
<keyword evidence="3" id="KW-0863">Zinc-finger</keyword>
<evidence type="ECO:0000256" key="4">
    <source>
        <dbReference type="ARBA" id="ARBA00022833"/>
    </source>
</evidence>
<comment type="caution">
    <text evidence="6">The sequence shown here is derived from an EMBL/GenBank/DDBJ whole genome shotgun (WGS) entry which is preliminary data.</text>
</comment>
<evidence type="ECO:0000256" key="3">
    <source>
        <dbReference type="ARBA" id="ARBA00022771"/>
    </source>
</evidence>
<keyword evidence="4" id="KW-0862">Zinc</keyword>
<dbReference type="InterPro" id="IPR052035">
    <property type="entry name" value="ZnF_BED_domain_contain"/>
</dbReference>
<dbReference type="InterPro" id="IPR012337">
    <property type="entry name" value="RNaseH-like_sf"/>
</dbReference>
<dbReference type="AlphaFoldDB" id="A0A081AIA1"/>
<comment type="subcellular location">
    <subcellularLocation>
        <location evidence="1">Nucleus</location>
    </subcellularLocation>
</comment>
<dbReference type="GO" id="GO:0008270">
    <property type="term" value="F:zinc ion binding"/>
    <property type="evidence" value="ECO:0007669"/>
    <property type="project" value="UniProtKB-KW"/>
</dbReference>
<keyword evidence="5" id="KW-0539">Nucleus</keyword>
<evidence type="ECO:0000256" key="5">
    <source>
        <dbReference type="ARBA" id="ARBA00023242"/>
    </source>
</evidence>